<name>A0A183TJV6_SCHSO</name>
<dbReference type="InterPro" id="IPR046433">
    <property type="entry name" value="ActCoA_hydro"/>
</dbReference>
<dbReference type="SUPFAM" id="SSF100950">
    <property type="entry name" value="NagB/RpiA/CoA transferase-like"/>
    <property type="match status" value="2"/>
</dbReference>
<dbReference type="Gene3D" id="3.40.1080.20">
    <property type="entry name" value="Acetyl-CoA hydrolase/transferase C-terminal domain"/>
    <property type="match status" value="2"/>
</dbReference>
<dbReference type="GO" id="GO:0006083">
    <property type="term" value="P:acetate metabolic process"/>
    <property type="evidence" value="ECO:0007669"/>
    <property type="project" value="InterPro"/>
</dbReference>
<accession>A0A183TJV6</accession>
<dbReference type="AlphaFoldDB" id="A0A183TJV6"/>
<sequence>MKDVQWTNAPENIALNPKVVAINSCIEVSLAGHVASGSIGPRIYSGFGGQLDFLRGAAMGFGGQLDFLRGAAMGTDGRGKPILAITSTTTKGQSKIVPELAAYAGIVTPSDHTHYVVTEYGIAQLFGRNQRQRAYELIQVAHPKFRLVIFFLKLTQIS</sequence>
<evidence type="ECO:0000313" key="2">
    <source>
        <dbReference type="EMBL" id="VDM03140.1"/>
    </source>
</evidence>
<dbReference type="WBParaSite" id="SSLN_0001739101-mRNA-1">
    <property type="protein sequence ID" value="SSLN_0001739101-mRNA-1"/>
    <property type="gene ID" value="SSLN_0001739101"/>
</dbReference>
<evidence type="ECO:0000313" key="3">
    <source>
        <dbReference type="Proteomes" id="UP000275846"/>
    </source>
</evidence>
<feature type="domain" description="Acetyl-CoA hydrolase/transferase C-terminal" evidence="1">
    <location>
        <begin position="59"/>
        <end position="146"/>
    </location>
</feature>
<gene>
    <name evidence="2" type="ORF">SSLN_LOCUS16754</name>
</gene>
<organism evidence="4">
    <name type="scientific">Schistocephalus solidus</name>
    <name type="common">Tapeworm</name>
    <dbReference type="NCBI Taxonomy" id="70667"/>
    <lineage>
        <taxon>Eukaryota</taxon>
        <taxon>Metazoa</taxon>
        <taxon>Spiralia</taxon>
        <taxon>Lophotrochozoa</taxon>
        <taxon>Platyhelminthes</taxon>
        <taxon>Cestoda</taxon>
        <taxon>Eucestoda</taxon>
        <taxon>Diphyllobothriidea</taxon>
        <taxon>Diphyllobothriidae</taxon>
        <taxon>Schistocephalus</taxon>
    </lineage>
</organism>
<proteinExistence type="predicted"/>
<dbReference type="InterPro" id="IPR037171">
    <property type="entry name" value="NagB/RpiA_transferase-like"/>
</dbReference>
<dbReference type="InterPro" id="IPR038460">
    <property type="entry name" value="AcetylCoA_hyd_C_sf"/>
</dbReference>
<reference evidence="2 3" key="2">
    <citation type="submission" date="2018-11" db="EMBL/GenBank/DDBJ databases">
        <authorList>
            <consortium name="Pathogen Informatics"/>
        </authorList>
    </citation>
    <scope>NUCLEOTIDE SEQUENCE [LARGE SCALE GENOMIC DNA]</scope>
    <source>
        <strain evidence="2 3">NST_G2</strain>
    </source>
</reference>
<dbReference type="Pfam" id="PF13336">
    <property type="entry name" value="AcetylCoA_hyd_C"/>
    <property type="match status" value="1"/>
</dbReference>
<dbReference type="InterPro" id="IPR026888">
    <property type="entry name" value="AcetylCoA_hyd_C"/>
</dbReference>
<dbReference type="PANTHER" id="PTHR21432">
    <property type="entry name" value="ACETYL-COA HYDROLASE-RELATED"/>
    <property type="match status" value="1"/>
</dbReference>
<keyword evidence="3" id="KW-1185">Reference proteome</keyword>
<evidence type="ECO:0000313" key="4">
    <source>
        <dbReference type="WBParaSite" id="SSLN_0001739101-mRNA-1"/>
    </source>
</evidence>
<dbReference type="PANTHER" id="PTHR21432:SF20">
    <property type="entry name" value="ACETYL-COA HYDROLASE"/>
    <property type="match status" value="1"/>
</dbReference>
<dbReference type="GO" id="GO:0008775">
    <property type="term" value="F:acetate CoA-transferase activity"/>
    <property type="evidence" value="ECO:0007669"/>
    <property type="project" value="InterPro"/>
</dbReference>
<evidence type="ECO:0000259" key="1">
    <source>
        <dbReference type="Pfam" id="PF13336"/>
    </source>
</evidence>
<dbReference type="OrthoDB" id="10250396at2759"/>
<dbReference type="STRING" id="70667.A0A183TJV6"/>
<dbReference type="GO" id="GO:0005739">
    <property type="term" value="C:mitochondrion"/>
    <property type="evidence" value="ECO:0007669"/>
    <property type="project" value="TreeGrafter"/>
</dbReference>
<dbReference type="Proteomes" id="UP000275846">
    <property type="component" value="Unassembled WGS sequence"/>
</dbReference>
<reference evidence="4" key="1">
    <citation type="submission" date="2016-06" db="UniProtKB">
        <authorList>
            <consortium name="WormBaseParasite"/>
        </authorList>
    </citation>
    <scope>IDENTIFICATION</scope>
</reference>
<dbReference type="EMBL" id="UYSU01041482">
    <property type="protein sequence ID" value="VDM03140.1"/>
    <property type="molecule type" value="Genomic_DNA"/>
</dbReference>
<protein>
    <submittedName>
        <fullName evidence="4">AcetylCoA_hyd_C domain-containing protein</fullName>
    </submittedName>
</protein>